<dbReference type="EMBL" id="CABPSH010000005">
    <property type="protein sequence ID" value="VVE11418.1"/>
    <property type="molecule type" value="Genomic_DNA"/>
</dbReference>
<dbReference type="InterPro" id="IPR007621">
    <property type="entry name" value="TPM_dom"/>
</dbReference>
<proteinExistence type="predicted"/>
<evidence type="ECO:0000313" key="4">
    <source>
        <dbReference type="Proteomes" id="UP000400981"/>
    </source>
</evidence>
<keyword evidence="1" id="KW-0812">Transmembrane</keyword>
<dbReference type="Proteomes" id="UP000400981">
    <property type="component" value="Unassembled WGS sequence"/>
</dbReference>
<keyword evidence="1" id="KW-0472">Membrane</keyword>
<feature type="transmembrane region" description="Helical" evidence="1">
    <location>
        <begin position="61"/>
        <end position="82"/>
    </location>
</feature>
<feature type="domain" description="TPM" evidence="2">
    <location>
        <begin position="95"/>
        <end position="222"/>
    </location>
</feature>
<sequence>MAALCAHATLRNVCTEGRGLPLRRPGTNDVCGAAAAQGHSGHSGRSGRGGQARWALWGHRALWALCALFWICVGLLALPAGAEDLVAVPALSARVTDLTSTLTPEQRNALETQLAQYEQQRGSQIFILMVPSTAPETIDQYSIRVADAWKAGRKGVDDGVIVLIAKNNPNDLRKMRIEVGRGVQGSLTDAISGRILRDVMAPHFRSGDFFGGLAAGVAAVEAAMNNEALPAPNLPSTRAPHSDLSDFLPLLFIVFIIGMVVLMESRRRFQGPGLPGAGPTDPRSRVLTGRRGRIGAGGFGAGVGGGLGGLGGWGRNDGGGFDGGGGGFGGGGGGGFDGGGSSGNW</sequence>
<name>A0A5E4VGK7_9BURK</name>
<reference evidence="3 4" key="1">
    <citation type="submission" date="2019-08" db="EMBL/GenBank/DDBJ databases">
        <authorList>
            <person name="Peeters C."/>
        </authorList>
    </citation>
    <scope>NUCLEOTIDE SEQUENCE [LARGE SCALE GENOMIC DNA]</scope>
    <source>
        <strain evidence="3 4">LMG 31012</strain>
    </source>
</reference>
<protein>
    <submittedName>
        <fullName evidence="3">Membrane protein</fullName>
    </submittedName>
</protein>
<dbReference type="RefSeq" id="WP_150589801.1">
    <property type="nucleotide sequence ID" value="NZ_CABPSH010000005.1"/>
</dbReference>
<keyword evidence="1" id="KW-1133">Transmembrane helix</keyword>
<evidence type="ECO:0000313" key="3">
    <source>
        <dbReference type="EMBL" id="VVE11418.1"/>
    </source>
</evidence>
<dbReference type="PANTHER" id="PTHR30373:SF2">
    <property type="entry name" value="UPF0603 PROTEIN YGCG"/>
    <property type="match status" value="1"/>
</dbReference>
<evidence type="ECO:0000256" key="1">
    <source>
        <dbReference type="SAM" id="Phobius"/>
    </source>
</evidence>
<feature type="transmembrane region" description="Helical" evidence="1">
    <location>
        <begin position="247"/>
        <end position="263"/>
    </location>
</feature>
<evidence type="ECO:0000259" key="2">
    <source>
        <dbReference type="Pfam" id="PF04536"/>
    </source>
</evidence>
<dbReference type="AlphaFoldDB" id="A0A5E4VGK7"/>
<dbReference type="OrthoDB" id="9810918at2"/>
<accession>A0A5E4VGK7</accession>
<dbReference type="PANTHER" id="PTHR30373">
    <property type="entry name" value="UPF0603 PROTEIN YGCG"/>
    <property type="match status" value="1"/>
</dbReference>
<gene>
    <name evidence="3" type="ORF">PEP31012_02653</name>
</gene>
<organism evidence="3 4">
    <name type="scientific">Pandoraea eparura</name>
    <dbReference type="NCBI Taxonomy" id="2508291"/>
    <lineage>
        <taxon>Bacteria</taxon>
        <taxon>Pseudomonadati</taxon>
        <taxon>Pseudomonadota</taxon>
        <taxon>Betaproteobacteria</taxon>
        <taxon>Burkholderiales</taxon>
        <taxon>Burkholderiaceae</taxon>
        <taxon>Pandoraea</taxon>
    </lineage>
</organism>
<keyword evidence="4" id="KW-1185">Reference proteome</keyword>
<dbReference type="Gene3D" id="3.10.310.50">
    <property type="match status" value="1"/>
</dbReference>
<dbReference type="Pfam" id="PF04536">
    <property type="entry name" value="TPM_phosphatase"/>
    <property type="match status" value="1"/>
</dbReference>